<proteinExistence type="predicted"/>
<name>A0AAJ0E4B6_9PEZI</name>
<organism evidence="2 3">
    <name type="scientific">Colletotrichum costaricense</name>
    <dbReference type="NCBI Taxonomy" id="1209916"/>
    <lineage>
        <taxon>Eukaryota</taxon>
        <taxon>Fungi</taxon>
        <taxon>Dikarya</taxon>
        <taxon>Ascomycota</taxon>
        <taxon>Pezizomycotina</taxon>
        <taxon>Sordariomycetes</taxon>
        <taxon>Hypocreomycetidae</taxon>
        <taxon>Glomerellales</taxon>
        <taxon>Glomerellaceae</taxon>
        <taxon>Colletotrichum</taxon>
        <taxon>Colletotrichum acutatum species complex</taxon>
    </lineage>
</organism>
<feature type="region of interest" description="Disordered" evidence="1">
    <location>
        <begin position="1"/>
        <end position="24"/>
    </location>
</feature>
<dbReference type="Proteomes" id="UP001240678">
    <property type="component" value="Unassembled WGS sequence"/>
</dbReference>
<comment type="caution">
    <text evidence="2">The sequence shown here is derived from an EMBL/GenBank/DDBJ whole genome shotgun (WGS) entry which is preliminary data.</text>
</comment>
<dbReference type="EMBL" id="MOOE01000003">
    <property type="protein sequence ID" value="KAK1535087.1"/>
    <property type="molecule type" value="Genomic_DNA"/>
</dbReference>
<evidence type="ECO:0000256" key="1">
    <source>
        <dbReference type="SAM" id="MobiDB-lite"/>
    </source>
</evidence>
<evidence type="ECO:0000313" key="3">
    <source>
        <dbReference type="Proteomes" id="UP001240678"/>
    </source>
</evidence>
<feature type="region of interest" description="Disordered" evidence="1">
    <location>
        <begin position="245"/>
        <end position="269"/>
    </location>
</feature>
<keyword evidence="3" id="KW-1185">Reference proteome</keyword>
<gene>
    <name evidence="2" type="ORF">CCOS01_03839</name>
</gene>
<dbReference type="AlphaFoldDB" id="A0AAJ0E4B6"/>
<accession>A0AAJ0E4B6</accession>
<reference evidence="2 3" key="1">
    <citation type="submission" date="2016-10" db="EMBL/GenBank/DDBJ databases">
        <title>The genome sequence of Colletotrichum fioriniae PJ7.</title>
        <authorList>
            <person name="Baroncelli R."/>
        </authorList>
    </citation>
    <scope>NUCLEOTIDE SEQUENCE [LARGE SCALE GENOMIC DNA]</scope>
    <source>
        <strain evidence="2 3">IMI 309622</strain>
    </source>
</reference>
<feature type="compositionally biased region" description="Basic residues" evidence="1">
    <location>
        <begin position="255"/>
        <end position="267"/>
    </location>
</feature>
<feature type="region of interest" description="Disordered" evidence="1">
    <location>
        <begin position="105"/>
        <end position="129"/>
    </location>
</feature>
<protein>
    <submittedName>
        <fullName evidence="2">Uncharacterized protein</fullName>
    </submittedName>
</protein>
<dbReference type="GeneID" id="85335569"/>
<evidence type="ECO:0000313" key="2">
    <source>
        <dbReference type="EMBL" id="KAK1535087.1"/>
    </source>
</evidence>
<dbReference type="RefSeq" id="XP_060318287.1">
    <property type="nucleotide sequence ID" value="XM_060452022.1"/>
</dbReference>
<sequence>MEPNEEKKSLGRGNLGKVDEKKETGRQWLLRGLSGSRLALKTKEDRVRISRRGREMGKEKPNEMDGNNYRVCLPGGARAAFLHTATRTTQSWQYSVHSMEVLDHHLSRPFPDDGSMQPQRQNVRRKSQGPPFLHTPGCCIVVLINLTFTDSNMVHQHSAGAPQPNGKGRKTDCWLLDGAWGTLPVRCEAVRRIILVASSLTPAVVFQCFQTILHSRGLGLPIRTLPYLAKLGVVCFCFCLSPVSDRDQDQAPCPKRTKRRKERKQKKAVVYPPAASGRLRVAFPVLPIRAHSSAAG</sequence>